<dbReference type="OMA" id="DNFRFGE"/>
<dbReference type="Proteomes" id="UP000216624">
    <property type="component" value="Unassembled WGS sequence"/>
</dbReference>
<dbReference type="PANTHER" id="PTHR46554:SF2">
    <property type="entry name" value="TFIIS N-TERMINAL DOMAIN-CONTAINING PROTEIN"/>
    <property type="match status" value="1"/>
</dbReference>
<comment type="caution">
    <text evidence="1">The sequence shown here is derived from an EMBL/GenBank/DDBJ whole genome shotgun (WGS) entry which is preliminary data.</text>
</comment>
<organism evidence="1 2">
    <name type="scientific">Caenorhabditis remanei</name>
    <name type="common">Caenorhabditis vulgaris</name>
    <dbReference type="NCBI Taxonomy" id="31234"/>
    <lineage>
        <taxon>Eukaryota</taxon>
        <taxon>Metazoa</taxon>
        <taxon>Ecdysozoa</taxon>
        <taxon>Nematoda</taxon>
        <taxon>Chromadorea</taxon>
        <taxon>Rhabditida</taxon>
        <taxon>Rhabditina</taxon>
        <taxon>Rhabditomorpha</taxon>
        <taxon>Rhabditoidea</taxon>
        <taxon>Rhabditidae</taxon>
        <taxon>Peloderinae</taxon>
        <taxon>Caenorhabditis</taxon>
    </lineage>
</organism>
<accession>A0A260YR93</accession>
<dbReference type="InterPro" id="IPR035441">
    <property type="entry name" value="TFIIS/LEDGF_dom_sf"/>
</dbReference>
<proteinExistence type="predicted"/>
<reference evidence="1" key="1">
    <citation type="submission" date="2017-08" db="EMBL/GenBank/DDBJ databases">
        <authorList>
            <person name="de Groot N.N."/>
        </authorList>
    </citation>
    <scope>NUCLEOTIDE SEQUENCE [LARGE SCALE GENOMIC DNA]</scope>
    <source>
        <strain evidence="1">PX439</strain>
    </source>
</reference>
<dbReference type="STRING" id="31234.E3M4T2"/>
<gene>
    <name evidence="1" type="ORF">FL82_12012</name>
</gene>
<dbReference type="SUPFAM" id="SSF47676">
    <property type="entry name" value="Conserved domain common to transcription factors TFIIS, elongin A, CRSP70"/>
    <property type="match status" value="1"/>
</dbReference>
<evidence type="ECO:0000313" key="2">
    <source>
        <dbReference type="Proteomes" id="UP000216624"/>
    </source>
</evidence>
<dbReference type="eggNOG" id="ENOG502SEDJ">
    <property type="taxonomic scope" value="Eukaryota"/>
</dbReference>
<keyword evidence="2" id="KW-1185">Reference proteome</keyword>
<dbReference type="Pfam" id="PF08711">
    <property type="entry name" value="Med26"/>
    <property type="match status" value="1"/>
</dbReference>
<name>A0A260YR93_CAERE</name>
<dbReference type="EMBL" id="NMWX01000827">
    <property type="protein sequence ID" value="OZF75892.1"/>
    <property type="molecule type" value="Genomic_DNA"/>
</dbReference>
<dbReference type="Gene3D" id="1.20.930.10">
    <property type="entry name" value="Conserved domain common to transcription factors TFIIS, elongin A, CRSP70"/>
    <property type="match status" value="1"/>
</dbReference>
<evidence type="ECO:0000313" key="1">
    <source>
        <dbReference type="EMBL" id="OZF75892.1"/>
    </source>
</evidence>
<dbReference type="InterPro" id="IPR017923">
    <property type="entry name" value="TFIIS_N"/>
</dbReference>
<protein>
    <submittedName>
        <fullName evidence="1">Uncharacterized protein</fullName>
    </submittedName>
</protein>
<dbReference type="OrthoDB" id="550309at2759"/>
<feature type="non-terminal residue" evidence="1">
    <location>
        <position position="1"/>
    </location>
</feature>
<sequence length="565" mass="62490">MVACAALSSLQPPNHLAVSMAACAQTVDELKKRLQTAAENDDQTLCESLLNEVRPLVTSREILEETRIGFVVNQLRKQYFKKWPSLLRISRDVIKSWSDIVCDEVKRPQSGASSRNTTPNVLSPSVAKLMQRGITPNTPAGRRVTSTGLQGSQQRLVSPANGSYAPRSQVSPGEATPIASVTNGMHKSASVGGDLLKHATTSLSTKPITPKENGKRKAVDEALAPSIKRTKTAAGALSVSVSPGFPATLAPQTPTMSVSAARKAVQSTSELFAQMSETLPGHIDIGSDIREHEERVKRELKDEELAHSLQTSASYGNFGSATVERKKRKYERKNQKGTAPNTPAAVASPLLQTTSMVTPSASNTEERLPSLVFRFAKNGVTAVASTPTLTSSSEESKKRKYEKSIRSIPRSTTPPPTVSAKKQEKEREREEIKREKELKEALKRKMEEIEEAEKEDEEEEEVEEKPKPALSKLKNWDSLIPSMEELRVRAERSAKETKKVIEVTAKKTKRDPTKVQLVKNFRRPILILPYLENPTGPDFLLHKYPNSLQYYSEDNFRFGEKRPTA</sequence>
<dbReference type="PROSITE" id="PS51319">
    <property type="entry name" value="TFIIS_N"/>
    <property type="match status" value="1"/>
</dbReference>
<dbReference type="PANTHER" id="PTHR46554">
    <property type="entry name" value="MEDIATOR OF RNA POLYMERASE II TRANSCRIPTION SUBUNIT 26A-RELATED"/>
    <property type="match status" value="1"/>
</dbReference>
<dbReference type="GO" id="GO:0005634">
    <property type="term" value="C:nucleus"/>
    <property type="evidence" value="ECO:0007669"/>
    <property type="project" value="UniProtKB-SubCell"/>
</dbReference>
<dbReference type="HOGENOM" id="CLU_554580_0_0_1"/>